<feature type="region of interest" description="Disordered" evidence="1">
    <location>
        <begin position="43"/>
        <end position="66"/>
    </location>
</feature>
<dbReference type="AlphaFoldDB" id="A0AB34GHM6"/>
<accession>A0AB34GHM6</accession>
<proteinExistence type="predicted"/>
<gene>
    <name evidence="2" type="ORF">J1605_013275</name>
</gene>
<evidence type="ECO:0000313" key="3">
    <source>
        <dbReference type="Proteomes" id="UP001159641"/>
    </source>
</evidence>
<sequence length="66" mass="7314">MEQVEILRKFIQRVQAMKSPDHNGEDNFARDFMVSPSPRCRLLSPAPEPTAASPGRPGPPALCVRL</sequence>
<name>A0AB34GHM6_ESCRO</name>
<organism evidence="2 3">
    <name type="scientific">Eschrichtius robustus</name>
    <name type="common">California gray whale</name>
    <name type="synonym">Eschrichtius gibbosus</name>
    <dbReference type="NCBI Taxonomy" id="9764"/>
    <lineage>
        <taxon>Eukaryota</taxon>
        <taxon>Metazoa</taxon>
        <taxon>Chordata</taxon>
        <taxon>Craniata</taxon>
        <taxon>Vertebrata</taxon>
        <taxon>Euteleostomi</taxon>
        <taxon>Mammalia</taxon>
        <taxon>Eutheria</taxon>
        <taxon>Laurasiatheria</taxon>
        <taxon>Artiodactyla</taxon>
        <taxon>Whippomorpha</taxon>
        <taxon>Cetacea</taxon>
        <taxon>Mysticeti</taxon>
        <taxon>Eschrichtiidae</taxon>
        <taxon>Eschrichtius</taxon>
    </lineage>
</organism>
<dbReference type="EMBL" id="JAIQCJ010002240">
    <property type="protein sequence ID" value="KAJ8778598.1"/>
    <property type="molecule type" value="Genomic_DNA"/>
</dbReference>
<protein>
    <submittedName>
        <fullName evidence="2">Uncharacterized protein</fullName>
    </submittedName>
</protein>
<comment type="caution">
    <text evidence="2">The sequence shown here is derived from an EMBL/GenBank/DDBJ whole genome shotgun (WGS) entry which is preliminary data.</text>
</comment>
<reference evidence="2 3" key="1">
    <citation type="submission" date="2022-11" db="EMBL/GenBank/DDBJ databases">
        <title>Whole genome sequence of Eschrichtius robustus ER-17-0199.</title>
        <authorList>
            <person name="Bruniche-Olsen A."/>
            <person name="Black A.N."/>
            <person name="Fields C.J."/>
            <person name="Walden K."/>
            <person name="Dewoody J.A."/>
        </authorList>
    </citation>
    <scope>NUCLEOTIDE SEQUENCE [LARGE SCALE GENOMIC DNA]</scope>
    <source>
        <strain evidence="2">ER-17-0199</strain>
        <tissue evidence="2">Blubber</tissue>
    </source>
</reference>
<dbReference type="Proteomes" id="UP001159641">
    <property type="component" value="Unassembled WGS sequence"/>
</dbReference>
<evidence type="ECO:0000313" key="2">
    <source>
        <dbReference type="EMBL" id="KAJ8778598.1"/>
    </source>
</evidence>
<keyword evidence="3" id="KW-1185">Reference proteome</keyword>
<evidence type="ECO:0000256" key="1">
    <source>
        <dbReference type="SAM" id="MobiDB-lite"/>
    </source>
</evidence>